<evidence type="ECO:0000256" key="1">
    <source>
        <dbReference type="SAM" id="Phobius"/>
    </source>
</evidence>
<keyword evidence="1" id="KW-0812">Transmembrane</keyword>
<evidence type="ECO:0008006" key="3">
    <source>
        <dbReference type="Google" id="ProtNLM"/>
    </source>
</evidence>
<proteinExistence type="predicted"/>
<gene>
    <name evidence="2" type="ORF">SDC9_03660</name>
</gene>
<feature type="transmembrane region" description="Helical" evidence="1">
    <location>
        <begin position="56"/>
        <end position="77"/>
    </location>
</feature>
<dbReference type="EMBL" id="VSSQ01000006">
    <property type="protein sequence ID" value="MPL58129.1"/>
    <property type="molecule type" value="Genomic_DNA"/>
</dbReference>
<name>A0A644STV9_9ZZZZ</name>
<sequence>MISTFIQKSFRNSKLFLLIFEVMLSIENCFLNSYFRSIYPNKNFLSFLKKSKILKNYLFHPLSFLIAFFIFILLSTINLSLELEITLLLAFFSFIFGAIILPRFFFKDRKKINFIEIRPIDLYSIGFICILIGILSFFVCAISMGGLPIFNPSLRYKLIPILTMPISLLIPGVGLVGVSYLKRFKDNELNLGQIRFRFLTLILIASFFLFALGYRTHICAVILMMFIIGYYGRIFCIWEVIIGIFLGFLFLLGFGYYRSLEENSVGSMGLFGSLRSRVDFTINVLNLLNSVSGDFGITHGRLTLSSIPGSSGFSTRMIIGKLIAWRSTVSITPTIIGPMLVDFGRIGVFLGMTLLGFILGLGYKIMKISKDSSYIFVYSLLLTYAVICIETGLMDINVMVYFLLGFLLFLANIFHNKKRLNIKEVFSNG</sequence>
<reference evidence="2" key="1">
    <citation type="submission" date="2019-08" db="EMBL/GenBank/DDBJ databases">
        <authorList>
            <person name="Kucharzyk K."/>
            <person name="Murdoch R.W."/>
            <person name="Higgins S."/>
            <person name="Loffler F."/>
        </authorList>
    </citation>
    <scope>NUCLEOTIDE SEQUENCE</scope>
</reference>
<dbReference type="NCBIfam" id="TIGR04370">
    <property type="entry name" value="glyco_rpt_poly"/>
    <property type="match status" value="1"/>
</dbReference>
<keyword evidence="1" id="KW-1133">Transmembrane helix</keyword>
<dbReference type="Pfam" id="PF01901">
    <property type="entry name" value="O_anti_polymase"/>
    <property type="match status" value="1"/>
</dbReference>
<dbReference type="AlphaFoldDB" id="A0A644STV9"/>
<evidence type="ECO:0000313" key="2">
    <source>
        <dbReference type="EMBL" id="MPL58129.1"/>
    </source>
</evidence>
<dbReference type="InterPro" id="IPR002760">
    <property type="entry name" value="O_anti_polymase"/>
</dbReference>
<feature type="transmembrane region" description="Helical" evidence="1">
    <location>
        <begin position="375"/>
        <end position="392"/>
    </location>
</feature>
<feature type="transmembrane region" description="Helical" evidence="1">
    <location>
        <begin position="398"/>
        <end position="414"/>
    </location>
</feature>
<organism evidence="2">
    <name type="scientific">bioreactor metagenome</name>
    <dbReference type="NCBI Taxonomy" id="1076179"/>
    <lineage>
        <taxon>unclassified sequences</taxon>
        <taxon>metagenomes</taxon>
        <taxon>ecological metagenomes</taxon>
    </lineage>
</organism>
<feature type="transmembrane region" description="Helical" evidence="1">
    <location>
        <begin position="15"/>
        <end position="35"/>
    </location>
</feature>
<feature type="transmembrane region" description="Helical" evidence="1">
    <location>
        <begin position="201"/>
        <end position="231"/>
    </location>
</feature>
<feature type="transmembrane region" description="Helical" evidence="1">
    <location>
        <begin position="83"/>
        <end position="101"/>
    </location>
</feature>
<feature type="transmembrane region" description="Helical" evidence="1">
    <location>
        <begin position="158"/>
        <end position="181"/>
    </location>
</feature>
<accession>A0A644STV9</accession>
<feature type="transmembrane region" description="Helical" evidence="1">
    <location>
        <begin position="122"/>
        <end position="146"/>
    </location>
</feature>
<comment type="caution">
    <text evidence="2">The sequence shown here is derived from an EMBL/GenBank/DDBJ whole genome shotgun (WGS) entry which is preliminary data.</text>
</comment>
<feature type="transmembrane region" description="Helical" evidence="1">
    <location>
        <begin position="237"/>
        <end position="257"/>
    </location>
</feature>
<keyword evidence="1" id="KW-0472">Membrane</keyword>
<protein>
    <recommendedName>
        <fullName evidence="3">Oligosaccharide repeat unit polymerase</fullName>
    </recommendedName>
</protein>
<feature type="transmembrane region" description="Helical" evidence="1">
    <location>
        <begin position="323"/>
        <end position="340"/>
    </location>
</feature>
<feature type="transmembrane region" description="Helical" evidence="1">
    <location>
        <begin position="346"/>
        <end position="363"/>
    </location>
</feature>